<gene>
    <name evidence="1" type="ORF">EXIGLDRAFT_172712</name>
</gene>
<evidence type="ECO:0000313" key="1">
    <source>
        <dbReference type="EMBL" id="KZV88621.1"/>
    </source>
</evidence>
<protein>
    <submittedName>
        <fullName evidence="1">Uncharacterized protein</fullName>
    </submittedName>
</protein>
<dbReference type="InParanoid" id="A0A165F9D9"/>
<proteinExistence type="predicted"/>
<evidence type="ECO:0000313" key="2">
    <source>
        <dbReference type="Proteomes" id="UP000077266"/>
    </source>
</evidence>
<dbReference type="Proteomes" id="UP000077266">
    <property type="component" value="Unassembled WGS sequence"/>
</dbReference>
<reference evidence="1 2" key="1">
    <citation type="journal article" date="2016" name="Mol. Biol. Evol.">
        <title>Comparative Genomics of Early-Diverging Mushroom-Forming Fungi Provides Insights into the Origins of Lignocellulose Decay Capabilities.</title>
        <authorList>
            <person name="Nagy L.G."/>
            <person name="Riley R."/>
            <person name="Tritt A."/>
            <person name="Adam C."/>
            <person name="Daum C."/>
            <person name="Floudas D."/>
            <person name="Sun H."/>
            <person name="Yadav J.S."/>
            <person name="Pangilinan J."/>
            <person name="Larsson K.H."/>
            <person name="Matsuura K."/>
            <person name="Barry K."/>
            <person name="Labutti K."/>
            <person name="Kuo R."/>
            <person name="Ohm R.A."/>
            <person name="Bhattacharya S.S."/>
            <person name="Shirouzu T."/>
            <person name="Yoshinaga Y."/>
            <person name="Martin F.M."/>
            <person name="Grigoriev I.V."/>
            <person name="Hibbett D.S."/>
        </authorList>
    </citation>
    <scope>NUCLEOTIDE SEQUENCE [LARGE SCALE GENOMIC DNA]</scope>
    <source>
        <strain evidence="1 2">HHB12029</strain>
    </source>
</reference>
<dbReference type="EMBL" id="KV426095">
    <property type="protein sequence ID" value="KZV88621.1"/>
    <property type="molecule type" value="Genomic_DNA"/>
</dbReference>
<keyword evidence="2" id="KW-1185">Reference proteome</keyword>
<sequence>MSWLRFRRYMGVSSLGLCAQLNSLRIYCLRLFTQVNYVCPVAVLFLIRSRCVVPECSSIADGTAVVGPGRASHTTSFEHSCNLSDGSSMWSYEGRNKTVFLTRSHFATGSEDAALQLRRMEECAVLLILP</sequence>
<name>A0A165F9D9_EXIGL</name>
<accession>A0A165F9D9</accession>
<organism evidence="1 2">
    <name type="scientific">Exidia glandulosa HHB12029</name>
    <dbReference type="NCBI Taxonomy" id="1314781"/>
    <lineage>
        <taxon>Eukaryota</taxon>
        <taxon>Fungi</taxon>
        <taxon>Dikarya</taxon>
        <taxon>Basidiomycota</taxon>
        <taxon>Agaricomycotina</taxon>
        <taxon>Agaricomycetes</taxon>
        <taxon>Auriculariales</taxon>
        <taxon>Exidiaceae</taxon>
        <taxon>Exidia</taxon>
    </lineage>
</organism>
<dbReference type="AlphaFoldDB" id="A0A165F9D9"/>